<proteinExistence type="predicted"/>
<dbReference type="EMBL" id="KB743594">
    <property type="protein sequence ID" value="EOA97860.1"/>
    <property type="molecule type" value="Genomic_DNA"/>
</dbReference>
<evidence type="ECO:0000313" key="2">
    <source>
        <dbReference type="EMBL" id="EOA97860.1"/>
    </source>
</evidence>
<feature type="region of interest" description="Disordered" evidence="1">
    <location>
        <begin position="230"/>
        <end position="254"/>
    </location>
</feature>
<evidence type="ECO:0000313" key="3">
    <source>
        <dbReference type="Proteomes" id="UP000296049"/>
    </source>
</evidence>
<evidence type="ECO:0000256" key="1">
    <source>
        <dbReference type="SAM" id="MobiDB-lite"/>
    </source>
</evidence>
<feature type="region of interest" description="Disordered" evidence="1">
    <location>
        <begin position="623"/>
        <end position="657"/>
    </location>
</feature>
<gene>
    <name evidence="2" type="ORF">Anapl_11756</name>
</gene>
<keyword evidence="3" id="KW-1185">Reference proteome</keyword>
<organism evidence="2 3">
    <name type="scientific">Anas platyrhynchos</name>
    <name type="common">Mallard</name>
    <name type="synonym">Anas boschas</name>
    <dbReference type="NCBI Taxonomy" id="8839"/>
    <lineage>
        <taxon>Eukaryota</taxon>
        <taxon>Metazoa</taxon>
        <taxon>Chordata</taxon>
        <taxon>Craniata</taxon>
        <taxon>Vertebrata</taxon>
        <taxon>Euteleostomi</taxon>
        <taxon>Archelosauria</taxon>
        <taxon>Archosauria</taxon>
        <taxon>Dinosauria</taxon>
        <taxon>Saurischia</taxon>
        <taxon>Theropoda</taxon>
        <taxon>Coelurosauria</taxon>
        <taxon>Aves</taxon>
        <taxon>Neognathae</taxon>
        <taxon>Galloanserae</taxon>
        <taxon>Anseriformes</taxon>
        <taxon>Anatidae</taxon>
        <taxon>Anatinae</taxon>
        <taxon>Anas</taxon>
    </lineage>
</organism>
<sequence length="671" mass="75232">MAFQSYPCTATMLLPAETALSATEEQRSAFSISCSIPSTPQLLDVQWFTPHITAPAGRVGAMCINCMHTPLSLAVPALLKSSPVYWRIPHTLLISFTCIHWQAAGKAPERGEEQRVIRTFTVQSCPYMQFYNALEARSLIYQHYSMTKSNGQEYTASRKPGTEPLTTAEPEHQGEPCVQFALCGLSAVTRDHLETITQANKTARLDMYEGTKRVQTCYLNYHKFFPETSSPGEAVCPSGSSARKRSGWSQVGKQSQRRTGWKVIAGRTEPKGKLCWSELVWQLMGTLQPAFQGTYFSEWMRCLLDAASRLALAMTANRSPIWDFLAKIRAALSCSHFCPGSDPCQQPPDDGCMLPPPQGNPCAKDLLSTLPLKEHCWISKTEEHSSRREIVSPFSSCMSRPGKAWALHQYQRQFDAETGAESNRPTVQTRVIRKGSAFDLLFSSFFHFHSPFLKRLLTKAFHLSAVTVLNTGINYPCSYSISVSIHLNPETTRRIFAAETHAALDLKQQKELPYKKLQKSNRNLALTGSAAEWQRLTMTTRQFERQCISLTEMNASLACKQGLSSLQAAAADLPRSSPHKAHTRDTVVVYVQKSAISTAASSAFRSSLLKLFKDRSQLKTQRGRSMSEWVDYQGGKGPHKTTKKRPRRRMGERKAKEKWQQLCKVFDAMDD</sequence>
<feature type="compositionally biased region" description="Basic residues" evidence="1">
    <location>
        <begin position="637"/>
        <end position="651"/>
    </location>
</feature>
<name>R0JKQ7_ANAPL</name>
<reference evidence="3" key="1">
    <citation type="journal article" date="2013" name="Nat. Genet.">
        <title>The duck genome and transcriptome provide insight into an avian influenza virus reservoir species.</title>
        <authorList>
            <person name="Huang Y."/>
            <person name="Li Y."/>
            <person name="Burt D.W."/>
            <person name="Chen H."/>
            <person name="Zhang Y."/>
            <person name="Qian W."/>
            <person name="Kim H."/>
            <person name="Gan S."/>
            <person name="Zhao Y."/>
            <person name="Li J."/>
            <person name="Yi K."/>
            <person name="Feng H."/>
            <person name="Zhu P."/>
            <person name="Li B."/>
            <person name="Liu Q."/>
            <person name="Fairley S."/>
            <person name="Magor K.E."/>
            <person name="Du Z."/>
            <person name="Hu X."/>
            <person name="Goodman L."/>
            <person name="Tafer H."/>
            <person name="Vignal A."/>
            <person name="Lee T."/>
            <person name="Kim K.W."/>
            <person name="Sheng Z."/>
            <person name="An Y."/>
            <person name="Searle S."/>
            <person name="Herrero J."/>
            <person name="Groenen M.A."/>
            <person name="Crooijmans R.P."/>
            <person name="Faraut T."/>
            <person name="Cai Q."/>
            <person name="Webster R.G."/>
            <person name="Aldridge J.R."/>
            <person name="Warren W.C."/>
            <person name="Bartschat S."/>
            <person name="Kehr S."/>
            <person name="Marz M."/>
            <person name="Stadler P.F."/>
            <person name="Smith J."/>
            <person name="Kraus R.H."/>
            <person name="Zhao Y."/>
            <person name="Ren L."/>
            <person name="Fei J."/>
            <person name="Morisson M."/>
            <person name="Kaiser P."/>
            <person name="Griffin D.K."/>
            <person name="Rao M."/>
            <person name="Pitel F."/>
            <person name="Wang J."/>
            <person name="Li N."/>
        </authorList>
    </citation>
    <scope>NUCLEOTIDE SEQUENCE [LARGE SCALE GENOMIC DNA]</scope>
</reference>
<dbReference type="Proteomes" id="UP000296049">
    <property type="component" value="Unassembled WGS sequence"/>
</dbReference>
<accession>R0JKQ7</accession>
<dbReference type="AlphaFoldDB" id="R0JKQ7"/>
<protein>
    <submittedName>
        <fullName evidence="2">Uncharacterized protein</fullName>
    </submittedName>
</protein>